<comment type="similarity">
    <text evidence="4">Belongs to the SIMIBI class G3E GTPase family. ZNG1 subfamily.</text>
</comment>
<evidence type="ECO:0000259" key="6">
    <source>
        <dbReference type="SMART" id="SM00833"/>
    </source>
</evidence>
<dbReference type="GO" id="GO:0000166">
    <property type="term" value="F:nucleotide binding"/>
    <property type="evidence" value="ECO:0007669"/>
    <property type="project" value="UniProtKB-KW"/>
</dbReference>
<dbReference type="InterPro" id="IPR003495">
    <property type="entry name" value="CobW/HypB/UreG_nucleotide-bd"/>
</dbReference>
<proteinExistence type="inferred from homology"/>
<evidence type="ECO:0000313" key="7">
    <source>
        <dbReference type="EMBL" id="CEG47175.1"/>
    </source>
</evidence>
<evidence type="ECO:0000256" key="3">
    <source>
        <dbReference type="ARBA" id="ARBA00023186"/>
    </source>
</evidence>
<sequence length="404" mass="45769">MMLATRIQSFKFFLEIPIMNSESQKDAVAVAPSMIPVTILSGFLGAGKTTLLKYILSSFHGRRIAVIENEFGEEIGVESLVAKDGADGNVMDGFYELSNGCICCSVRDDLVNTLEKLLKRRDRFDYIVVETTGMADPGRVASIFWVDSELESRIFLDGIVTLVDSPRLDFYLKHPDTLREAVAQLAYADRILLNKSDLLSDMKQRASIQRQVKQINGMASVSWTERSRVDLADILNIKSFTTIRAEQVEKELHALMHKRKEIFDQEQCNGEDHDHSIHTGGMQTVCVRIKDAPLDQDKLERWLGELLWEQDVGKSAESMLGTDVALRQKIFRMKGIVSVANERKKYILQAVQELFEVYASEECWNDDEFVSNESRVTQIVFIGLHLHKDQFEEGLRSCLTDSCG</sequence>
<comment type="catalytic activity">
    <reaction evidence="5">
        <text>GTP + H2O = GDP + phosphate + H(+)</text>
        <dbReference type="Rhea" id="RHEA:19669"/>
        <dbReference type="ChEBI" id="CHEBI:15377"/>
        <dbReference type="ChEBI" id="CHEBI:15378"/>
        <dbReference type="ChEBI" id="CHEBI:37565"/>
        <dbReference type="ChEBI" id="CHEBI:43474"/>
        <dbReference type="ChEBI" id="CHEBI:58189"/>
    </reaction>
    <physiologicalReaction direction="left-to-right" evidence="5">
        <dbReference type="Rhea" id="RHEA:19670"/>
    </physiologicalReaction>
</comment>
<dbReference type="InterPro" id="IPR011629">
    <property type="entry name" value="CobW-like_C"/>
</dbReference>
<dbReference type="SUPFAM" id="SSF90002">
    <property type="entry name" value="Hypothetical protein YjiA, C-terminal domain"/>
    <property type="match status" value="1"/>
</dbReference>
<dbReference type="GeneID" id="36398879"/>
<dbReference type="OrthoDB" id="258627at2759"/>
<feature type="domain" description="CobW C-terminal" evidence="6">
    <location>
        <begin position="282"/>
        <end position="399"/>
    </location>
</feature>
<dbReference type="STRING" id="4781.A0A0P1AZT7"/>
<dbReference type="PANTHER" id="PTHR13748">
    <property type="entry name" value="COBW-RELATED"/>
    <property type="match status" value="1"/>
</dbReference>
<dbReference type="OMA" id="HSQGFET"/>
<dbReference type="AlphaFoldDB" id="A0A0P1AZT7"/>
<protein>
    <submittedName>
        <fullName evidence="7">Cobalamin synthesis protein</fullName>
    </submittedName>
</protein>
<dbReference type="InterPro" id="IPR036627">
    <property type="entry name" value="CobW-likC_sf"/>
</dbReference>
<evidence type="ECO:0000256" key="2">
    <source>
        <dbReference type="ARBA" id="ARBA00022801"/>
    </source>
</evidence>
<evidence type="ECO:0000313" key="8">
    <source>
        <dbReference type="Proteomes" id="UP000054928"/>
    </source>
</evidence>
<reference evidence="8" key="1">
    <citation type="submission" date="2014-09" db="EMBL/GenBank/DDBJ databases">
        <authorList>
            <person name="Sharma Rahul"/>
            <person name="Thines Marco"/>
        </authorList>
    </citation>
    <scope>NUCLEOTIDE SEQUENCE [LARGE SCALE GENOMIC DNA]</scope>
</reference>
<dbReference type="Pfam" id="PF02492">
    <property type="entry name" value="cobW"/>
    <property type="match status" value="1"/>
</dbReference>
<dbReference type="InterPro" id="IPR051316">
    <property type="entry name" value="Zinc-reg_GTPase_activator"/>
</dbReference>
<keyword evidence="2" id="KW-0378">Hydrolase</keyword>
<dbReference type="GO" id="GO:0005737">
    <property type="term" value="C:cytoplasm"/>
    <property type="evidence" value="ECO:0007669"/>
    <property type="project" value="TreeGrafter"/>
</dbReference>
<evidence type="ECO:0000256" key="4">
    <source>
        <dbReference type="ARBA" id="ARBA00034320"/>
    </source>
</evidence>
<dbReference type="Pfam" id="PF07683">
    <property type="entry name" value="CobW_C"/>
    <property type="match status" value="1"/>
</dbReference>
<keyword evidence="8" id="KW-1185">Reference proteome</keyword>
<name>A0A0P1AZT7_PLAHL</name>
<dbReference type="Gene3D" id="3.40.50.300">
    <property type="entry name" value="P-loop containing nucleotide triphosphate hydrolases"/>
    <property type="match status" value="1"/>
</dbReference>
<accession>A0A0P1AZT7</accession>
<dbReference type="SMART" id="SM00833">
    <property type="entry name" value="CobW_C"/>
    <property type="match status" value="1"/>
</dbReference>
<dbReference type="EMBL" id="CCYD01002371">
    <property type="protein sequence ID" value="CEG47175.1"/>
    <property type="molecule type" value="Genomic_DNA"/>
</dbReference>
<dbReference type="Proteomes" id="UP000054928">
    <property type="component" value="Unassembled WGS sequence"/>
</dbReference>
<evidence type="ECO:0000256" key="1">
    <source>
        <dbReference type="ARBA" id="ARBA00022741"/>
    </source>
</evidence>
<dbReference type="GO" id="GO:0016787">
    <property type="term" value="F:hydrolase activity"/>
    <property type="evidence" value="ECO:0007669"/>
    <property type="project" value="UniProtKB-KW"/>
</dbReference>
<dbReference type="InterPro" id="IPR027417">
    <property type="entry name" value="P-loop_NTPase"/>
</dbReference>
<dbReference type="SUPFAM" id="SSF52540">
    <property type="entry name" value="P-loop containing nucleoside triphosphate hydrolases"/>
    <property type="match status" value="1"/>
</dbReference>
<organism evidence="7 8">
    <name type="scientific">Plasmopara halstedii</name>
    <name type="common">Downy mildew of sunflower</name>
    <dbReference type="NCBI Taxonomy" id="4781"/>
    <lineage>
        <taxon>Eukaryota</taxon>
        <taxon>Sar</taxon>
        <taxon>Stramenopiles</taxon>
        <taxon>Oomycota</taxon>
        <taxon>Peronosporomycetes</taxon>
        <taxon>Peronosporales</taxon>
        <taxon>Peronosporaceae</taxon>
        <taxon>Plasmopara</taxon>
    </lineage>
</organism>
<dbReference type="CDD" id="cd03112">
    <property type="entry name" value="CobW-like"/>
    <property type="match status" value="1"/>
</dbReference>
<evidence type="ECO:0000256" key="5">
    <source>
        <dbReference type="ARBA" id="ARBA00049117"/>
    </source>
</evidence>
<keyword evidence="1" id="KW-0547">Nucleotide-binding</keyword>
<dbReference type="RefSeq" id="XP_024583544.1">
    <property type="nucleotide sequence ID" value="XM_024718114.1"/>
</dbReference>
<dbReference type="Gene3D" id="3.30.1220.10">
    <property type="entry name" value="CobW-like, C-terminal domain"/>
    <property type="match status" value="1"/>
</dbReference>
<keyword evidence="3" id="KW-0143">Chaperone</keyword>
<dbReference type="PANTHER" id="PTHR13748:SF62">
    <property type="entry name" value="COBW DOMAIN-CONTAINING PROTEIN"/>
    <property type="match status" value="1"/>
</dbReference>